<dbReference type="Gene3D" id="3.50.50.60">
    <property type="entry name" value="FAD/NAD(P)-binding domain"/>
    <property type="match status" value="1"/>
</dbReference>
<dbReference type="RefSeq" id="WP_253654195.1">
    <property type="nucleotide sequence ID" value="NZ_BAAAOE010000003.1"/>
</dbReference>
<dbReference type="PRINTS" id="PR00420">
    <property type="entry name" value="RNGMNOXGNASE"/>
</dbReference>
<keyword evidence="2" id="KW-0285">Flavoprotein</keyword>
<sequence length="405" mass="43605">MDDLRVAVVGAGIGGLTLALALRRHGIACDIYEKTGELGEVGAAVALSANATRFLEGPFGLKDQLDAVWADIPQLVYRDVRSGTVIGRHYGGDSYRKRYGATYAGIHRKDLQSILSGAVGDECIHLGKAVVGCDLGSVEDGRDAVLTFADGTSAAADIVVAADGARSIMRRMLLGYDDALYSGCSAFRGVVDADRIPSMPDPDAIQFWMGPGGHMLHYPSGSGKQNFFLVHRGPAPWPSEAWTVEGTAEDRDALVEDWHPALREMVDAAPVGQRWALMHRPPLARWNYGRVSLLGDSAHALVPHHGQGANQSMEDAVVLADCLADAPDVTTAQDRYFALRHDRTRKVQYASITTADVLHLPDDSPLRAARDARLADPSMPDRHLDWIHGHVASDVDHAPQDVAAS</sequence>
<keyword evidence="4" id="KW-0560">Oxidoreductase</keyword>
<dbReference type="SUPFAM" id="SSF54373">
    <property type="entry name" value="FAD-linked reductases, C-terminal domain"/>
    <property type="match status" value="1"/>
</dbReference>
<gene>
    <name evidence="7" type="ORF">LX12_001801</name>
</gene>
<keyword evidence="8" id="KW-1185">Reference proteome</keyword>
<evidence type="ECO:0000256" key="3">
    <source>
        <dbReference type="ARBA" id="ARBA00022827"/>
    </source>
</evidence>
<protein>
    <submittedName>
        <fullName evidence="7">Salicylate hydroxylase</fullName>
    </submittedName>
</protein>
<name>A0ABT1H0W5_9NOCA</name>
<feature type="domain" description="FAD-binding" evidence="6">
    <location>
        <begin position="4"/>
        <end position="328"/>
    </location>
</feature>
<organism evidence="7 8">
    <name type="scientific">Williamsia serinedens</name>
    <dbReference type="NCBI Taxonomy" id="391736"/>
    <lineage>
        <taxon>Bacteria</taxon>
        <taxon>Bacillati</taxon>
        <taxon>Actinomycetota</taxon>
        <taxon>Actinomycetes</taxon>
        <taxon>Mycobacteriales</taxon>
        <taxon>Nocardiaceae</taxon>
        <taxon>Williamsia</taxon>
    </lineage>
</organism>
<evidence type="ECO:0000256" key="1">
    <source>
        <dbReference type="ARBA" id="ARBA00001974"/>
    </source>
</evidence>
<dbReference type="InterPro" id="IPR036188">
    <property type="entry name" value="FAD/NAD-bd_sf"/>
</dbReference>
<proteinExistence type="predicted"/>
<dbReference type="InterPro" id="IPR050493">
    <property type="entry name" value="FAD-dep_Monooxygenase_BioMet"/>
</dbReference>
<keyword evidence="5" id="KW-0503">Monooxygenase</keyword>
<evidence type="ECO:0000256" key="4">
    <source>
        <dbReference type="ARBA" id="ARBA00023002"/>
    </source>
</evidence>
<evidence type="ECO:0000256" key="5">
    <source>
        <dbReference type="ARBA" id="ARBA00023033"/>
    </source>
</evidence>
<dbReference type="InterPro" id="IPR002938">
    <property type="entry name" value="FAD-bd"/>
</dbReference>
<dbReference type="PANTHER" id="PTHR13789:SF318">
    <property type="entry name" value="GERANYLGERANYL DIPHOSPHATE REDUCTASE"/>
    <property type="match status" value="1"/>
</dbReference>
<dbReference type="Proteomes" id="UP001205740">
    <property type="component" value="Unassembled WGS sequence"/>
</dbReference>
<keyword evidence="3" id="KW-0274">FAD</keyword>
<comment type="caution">
    <text evidence="7">The sequence shown here is derived from an EMBL/GenBank/DDBJ whole genome shotgun (WGS) entry which is preliminary data.</text>
</comment>
<comment type="cofactor">
    <cofactor evidence="1">
        <name>FAD</name>
        <dbReference type="ChEBI" id="CHEBI:57692"/>
    </cofactor>
</comment>
<evidence type="ECO:0000313" key="7">
    <source>
        <dbReference type="EMBL" id="MCP2160614.1"/>
    </source>
</evidence>
<accession>A0ABT1H0W5</accession>
<reference evidence="7 8" key="1">
    <citation type="submission" date="2022-06" db="EMBL/GenBank/DDBJ databases">
        <title>Genomic Encyclopedia of Archaeal and Bacterial Type Strains, Phase II (KMG-II): from individual species to whole genera.</title>
        <authorList>
            <person name="Goeker M."/>
        </authorList>
    </citation>
    <scope>NUCLEOTIDE SEQUENCE [LARGE SCALE GENOMIC DNA]</scope>
    <source>
        <strain evidence="7 8">DSM 45037</strain>
    </source>
</reference>
<dbReference type="SUPFAM" id="SSF51905">
    <property type="entry name" value="FAD/NAD(P)-binding domain"/>
    <property type="match status" value="1"/>
</dbReference>
<evidence type="ECO:0000259" key="6">
    <source>
        <dbReference type="Pfam" id="PF01494"/>
    </source>
</evidence>
<evidence type="ECO:0000313" key="8">
    <source>
        <dbReference type="Proteomes" id="UP001205740"/>
    </source>
</evidence>
<dbReference type="PANTHER" id="PTHR13789">
    <property type="entry name" value="MONOOXYGENASE"/>
    <property type="match status" value="1"/>
</dbReference>
<dbReference type="EMBL" id="JAMTCG010000003">
    <property type="protein sequence ID" value="MCP2160614.1"/>
    <property type="molecule type" value="Genomic_DNA"/>
</dbReference>
<evidence type="ECO:0000256" key="2">
    <source>
        <dbReference type="ARBA" id="ARBA00022630"/>
    </source>
</evidence>
<dbReference type="Pfam" id="PF01494">
    <property type="entry name" value="FAD_binding_3"/>
    <property type="match status" value="1"/>
</dbReference>